<dbReference type="Gene3D" id="3.40.50.1820">
    <property type="entry name" value="alpha/beta hydrolase"/>
    <property type="match status" value="1"/>
</dbReference>
<dbReference type="Proteomes" id="UP000465241">
    <property type="component" value="Unassembled WGS sequence"/>
</dbReference>
<dbReference type="GO" id="GO:0016787">
    <property type="term" value="F:hydrolase activity"/>
    <property type="evidence" value="ECO:0007669"/>
    <property type="project" value="UniProtKB-KW"/>
</dbReference>
<dbReference type="InterPro" id="IPR029058">
    <property type="entry name" value="AB_hydrolase_fold"/>
</dbReference>
<reference evidence="3 4" key="1">
    <citation type="journal article" date="2019" name="Emerg. Microbes Infect.">
        <title>Comprehensive subspecies identification of 175 nontuberculous mycobacteria species based on 7547 genomic profiles.</title>
        <authorList>
            <person name="Matsumoto Y."/>
            <person name="Kinjo T."/>
            <person name="Motooka D."/>
            <person name="Nabeya D."/>
            <person name="Jung N."/>
            <person name="Uechi K."/>
            <person name="Horii T."/>
            <person name="Iida T."/>
            <person name="Fujita J."/>
            <person name="Nakamura S."/>
        </authorList>
    </citation>
    <scope>NUCLEOTIDE SEQUENCE [LARGE SCALE GENOMIC DNA]</scope>
    <source>
        <strain evidence="3 4">JCM 13392</strain>
    </source>
</reference>
<dbReference type="PANTHER" id="PTHR43798:SF31">
    <property type="entry name" value="AB HYDROLASE SUPERFAMILY PROTEIN YCLE"/>
    <property type="match status" value="1"/>
</dbReference>
<accession>A0A7I9WX91</accession>
<dbReference type="EMBL" id="BLKT01000003">
    <property type="protein sequence ID" value="GFG62249.1"/>
    <property type="molecule type" value="Genomic_DNA"/>
</dbReference>
<dbReference type="AlphaFoldDB" id="A0A7I9WX91"/>
<dbReference type="InterPro" id="IPR000073">
    <property type="entry name" value="AB_hydrolase_1"/>
</dbReference>
<protein>
    <submittedName>
        <fullName evidence="3">AB hydrolase superfamily protein YdjP</fullName>
    </submittedName>
</protein>
<evidence type="ECO:0000256" key="1">
    <source>
        <dbReference type="ARBA" id="ARBA00022801"/>
    </source>
</evidence>
<dbReference type="RefSeq" id="WP_068914829.1">
    <property type="nucleotide sequence ID" value="NZ_BAAAMC010000022.1"/>
</dbReference>
<sequence>MIEADKHEFRLSDGAVLTYLDRGSGPVVLLVHGVCMTSAFFARNIDALAVDHRVIAVDLRSHGDSPTSSSGNTVARYARDLHELMVALDLHDVTGVGWSMGSFVWWDHLSQFGTDRLARLAVVSQGPADLTRPDWPHGIADPDQLGSFVDAVQSDFSGFFSEFLAEMFKDPLADADAALLLAEITKIDPNPGTVILADQTLRDYRGFLTGLDVPHLLIWGVDEKVVKVASADWLSEALADAELHVFDHSGHCPMWEEPDLFNELLAGWVARRTGAD</sequence>
<evidence type="ECO:0000259" key="2">
    <source>
        <dbReference type="Pfam" id="PF00561"/>
    </source>
</evidence>
<keyword evidence="1 3" id="KW-0378">Hydrolase</keyword>
<organism evidence="3 4">
    <name type="scientific">Mycolicibacterium murale</name>
    <dbReference type="NCBI Taxonomy" id="182220"/>
    <lineage>
        <taxon>Bacteria</taxon>
        <taxon>Bacillati</taxon>
        <taxon>Actinomycetota</taxon>
        <taxon>Actinomycetes</taxon>
        <taxon>Mycobacteriales</taxon>
        <taxon>Mycobacteriaceae</taxon>
        <taxon>Mycolicibacterium</taxon>
    </lineage>
</organism>
<dbReference type="PANTHER" id="PTHR43798">
    <property type="entry name" value="MONOACYLGLYCEROL LIPASE"/>
    <property type="match status" value="1"/>
</dbReference>
<dbReference type="Pfam" id="PF00561">
    <property type="entry name" value="Abhydrolase_1"/>
    <property type="match status" value="1"/>
</dbReference>
<proteinExistence type="predicted"/>
<dbReference type="GO" id="GO:0016020">
    <property type="term" value="C:membrane"/>
    <property type="evidence" value="ECO:0007669"/>
    <property type="project" value="TreeGrafter"/>
</dbReference>
<evidence type="ECO:0000313" key="3">
    <source>
        <dbReference type="EMBL" id="GFG62249.1"/>
    </source>
</evidence>
<dbReference type="SUPFAM" id="SSF53474">
    <property type="entry name" value="alpha/beta-Hydrolases"/>
    <property type="match status" value="1"/>
</dbReference>
<feature type="domain" description="AB hydrolase-1" evidence="2">
    <location>
        <begin position="26"/>
        <end position="258"/>
    </location>
</feature>
<keyword evidence="4" id="KW-1185">Reference proteome</keyword>
<dbReference type="InterPro" id="IPR050266">
    <property type="entry name" value="AB_hydrolase_sf"/>
</dbReference>
<comment type="caution">
    <text evidence="3">The sequence shown here is derived from an EMBL/GenBank/DDBJ whole genome shotgun (WGS) entry which is preliminary data.</text>
</comment>
<gene>
    <name evidence="3" type="primary">ydjP</name>
    <name evidence="3" type="ORF">MMUR_63850</name>
</gene>
<name>A0A7I9WX91_9MYCO</name>
<evidence type="ECO:0000313" key="4">
    <source>
        <dbReference type="Proteomes" id="UP000465241"/>
    </source>
</evidence>